<sequence>MNISERIAGIRDRHVNTTLLPNANQATFANSTLNQNVYEGDRYNTIEAKAAAWIAHCSFTIKRQNNWTQEVQRIAGIIHNKINTNVDLTDINDLDRLHREILGTNYQPRYRPAAFIVGDHGFYDGNGRLGCIAFAIATIQQNIAANNNNNNNNANFVAPDKPTEQQMHGLG</sequence>
<dbReference type="Gene3D" id="1.10.3290.10">
    <property type="entry name" value="Fido-like domain"/>
    <property type="match status" value="2"/>
</dbReference>
<dbReference type="InterPro" id="IPR036597">
    <property type="entry name" value="Fido-like_dom_sf"/>
</dbReference>
<accession>A0AA37T6N0</accession>
<dbReference type="Proteomes" id="UP001156870">
    <property type="component" value="Unassembled WGS sequence"/>
</dbReference>
<dbReference type="EMBL" id="BSPD01000017">
    <property type="protein sequence ID" value="GLS24686.1"/>
    <property type="molecule type" value="Genomic_DNA"/>
</dbReference>
<organism evidence="1 2">
    <name type="scientific">Marinibactrum halimedae</name>
    <dbReference type="NCBI Taxonomy" id="1444977"/>
    <lineage>
        <taxon>Bacteria</taxon>
        <taxon>Pseudomonadati</taxon>
        <taxon>Pseudomonadota</taxon>
        <taxon>Gammaproteobacteria</taxon>
        <taxon>Cellvibrionales</taxon>
        <taxon>Cellvibrionaceae</taxon>
        <taxon>Marinibactrum</taxon>
    </lineage>
</organism>
<evidence type="ECO:0000313" key="1">
    <source>
        <dbReference type="EMBL" id="GLS24686.1"/>
    </source>
</evidence>
<comment type="caution">
    <text evidence="1">The sequence shown here is derived from an EMBL/GenBank/DDBJ whole genome shotgun (WGS) entry which is preliminary data.</text>
</comment>
<evidence type="ECO:0008006" key="3">
    <source>
        <dbReference type="Google" id="ProtNLM"/>
    </source>
</evidence>
<dbReference type="RefSeq" id="WP_232593679.1">
    <property type="nucleotide sequence ID" value="NZ_BSPD01000017.1"/>
</dbReference>
<reference evidence="1 2" key="1">
    <citation type="journal article" date="2014" name="Int. J. Syst. Evol. Microbiol.">
        <title>Complete genome sequence of Corynebacterium casei LMG S-19264T (=DSM 44701T), isolated from a smear-ripened cheese.</title>
        <authorList>
            <consortium name="US DOE Joint Genome Institute (JGI-PGF)"/>
            <person name="Walter F."/>
            <person name="Albersmeier A."/>
            <person name="Kalinowski J."/>
            <person name="Ruckert C."/>
        </authorList>
    </citation>
    <scope>NUCLEOTIDE SEQUENCE [LARGE SCALE GENOMIC DNA]</scope>
    <source>
        <strain evidence="1 2">NBRC 110095</strain>
    </source>
</reference>
<keyword evidence="2" id="KW-1185">Reference proteome</keyword>
<dbReference type="AlphaFoldDB" id="A0AA37T6N0"/>
<protein>
    <recommendedName>
        <fullName evidence="3">Fido domain-containing protein</fullName>
    </recommendedName>
</protein>
<gene>
    <name evidence="1" type="ORF">GCM10007877_04000</name>
</gene>
<proteinExistence type="predicted"/>
<name>A0AA37T6N0_9GAMM</name>
<evidence type="ECO:0000313" key="2">
    <source>
        <dbReference type="Proteomes" id="UP001156870"/>
    </source>
</evidence>